<feature type="chain" id="PRO_5005187721" description="AMP-dependent synthetase/ligase domain-containing protein" evidence="2">
    <location>
        <begin position="22"/>
        <end position="809"/>
    </location>
</feature>
<feature type="signal peptide" evidence="2">
    <location>
        <begin position="1"/>
        <end position="21"/>
    </location>
</feature>
<evidence type="ECO:0000256" key="2">
    <source>
        <dbReference type="SAM" id="SignalP"/>
    </source>
</evidence>
<dbReference type="EMBL" id="CDMY01000330">
    <property type="protein sequence ID" value="CEM02583.1"/>
    <property type="molecule type" value="Genomic_DNA"/>
</dbReference>
<feature type="compositionally biased region" description="Basic and acidic residues" evidence="1">
    <location>
        <begin position="766"/>
        <end position="778"/>
    </location>
</feature>
<dbReference type="PANTHER" id="PTHR43813">
    <property type="entry name" value="ACYL-ACTIVATING ENZYME 16, CHLOROPLASTIC-RELATED"/>
    <property type="match status" value="1"/>
</dbReference>
<dbReference type="InterPro" id="IPR000873">
    <property type="entry name" value="AMP-dep_synth/lig_dom"/>
</dbReference>
<keyword evidence="2" id="KW-0732">Signal</keyword>
<dbReference type="SUPFAM" id="SSF56801">
    <property type="entry name" value="Acetyl-CoA synthetase-like"/>
    <property type="match status" value="1"/>
</dbReference>
<dbReference type="OMA" id="NARMRFI"/>
<evidence type="ECO:0000313" key="5">
    <source>
        <dbReference type="Proteomes" id="UP000041254"/>
    </source>
</evidence>
<protein>
    <recommendedName>
        <fullName evidence="3">AMP-dependent synthetase/ligase domain-containing protein</fullName>
    </recommendedName>
</protein>
<dbReference type="InParanoid" id="A0A0G4EWF5"/>
<name>A0A0G4EWF5_VITBC</name>
<evidence type="ECO:0000259" key="3">
    <source>
        <dbReference type="Pfam" id="PF00501"/>
    </source>
</evidence>
<dbReference type="InterPro" id="IPR042099">
    <property type="entry name" value="ANL_N_sf"/>
</dbReference>
<evidence type="ECO:0000313" key="4">
    <source>
        <dbReference type="EMBL" id="CEM02583.1"/>
    </source>
</evidence>
<feature type="region of interest" description="Disordered" evidence="1">
    <location>
        <begin position="766"/>
        <end position="790"/>
    </location>
</feature>
<accession>A0A0G4EWF5</accession>
<dbReference type="OrthoDB" id="1700726at2759"/>
<dbReference type="Proteomes" id="UP000041254">
    <property type="component" value="Unassembled WGS sequence"/>
</dbReference>
<gene>
    <name evidence="4" type="ORF">Vbra_13700</name>
</gene>
<dbReference type="Gene3D" id="3.40.50.12780">
    <property type="entry name" value="N-terminal domain of ligase-like"/>
    <property type="match status" value="1"/>
</dbReference>
<feature type="domain" description="AMP-dependent synthetase/ligase" evidence="3">
    <location>
        <begin position="107"/>
        <end position="560"/>
    </location>
</feature>
<reference evidence="4 5" key="1">
    <citation type="submission" date="2014-11" db="EMBL/GenBank/DDBJ databases">
        <authorList>
            <person name="Zhu J."/>
            <person name="Qi W."/>
            <person name="Song R."/>
        </authorList>
    </citation>
    <scope>NUCLEOTIDE SEQUENCE [LARGE SCALE GENOMIC DNA]</scope>
</reference>
<dbReference type="InterPro" id="IPR052987">
    <property type="entry name" value="Chloroplast_AMP-bd_Enzymes"/>
</dbReference>
<sequence length="809" mass="89737">MHLHIAWRLLALLICCSSAAAFSPSPIAPPTSSSAWRSDQLQRRAALERLFGPTRVRRSDHATALASQAVLYHVLNRKRPQYDPNELPEHPTLPFLSSVPELWEVLASQYGERTLLVDPYHEPPTNLTFTQTRDMVNNLAGALQQLGLDKGDKVMLLAEDSHRWLVASQAIMKAGGASVPRGLTSPPDEQKYVFEHSDSVGLVAETAEDAKALLGRLGAGGALERLKFIVVLEGSGYLMAGMTPAYQFDKLANTRSPSFDPPSVSPEDIATIMYTSGTAGIPKGVMLTHGNLLHQIYAITVDDHNRTPPYLTKRRGWRALFRRGPRSDNPRSGEILLSILPPWHIYSKALQLWMLARGVEMHYTDRRHFVEDLVRVRPHHMALVPRLIQAIQQSVERKLNESKGIKRRLIKALRWASTEPPPTYLRSGSEADEEPTGSARSVVLVWKAFLRLLAYPLLWNKLRRRLAPRLRIVTSGGAALSLQTEDTARLLGFPLVQGYGLTETSPVVVVGSLKTRRRGAIGPIVACTEMRAVDERGVEVPTGEIGRVQFRGPQVMHGYYQDEPATKRAIDDGGFLDTGDLGRILPDGSLLFVGRAKDTIVLSNGKNVYAEDIEKQCLTSPLVEQILLSGQDEKFLGALVVPNVEGLEADDLITPDEGDRIRLMREQRDAEGLRQMAMDLQSRPAFNEVMMQHLNADDARPDHERVKSFRVVLEPFTVDNLQLTPTFKTKRHVISEQYASLLDEMYSTTGTDHLLLPSASIDRHHTAATHDTHHHTADTADDQSEAEAGNVVAEPAVVQSSRAAWNSIA</sequence>
<dbReference type="AlphaFoldDB" id="A0A0G4EWF5"/>
<dbReference type="STRING" id="1169540.A0A0G4EWF5"/>
<dbReference type="PhylomeDB" id="A0A0G4EWF5"/>
<dbReference type="VEuPathDB" id="CryptoDB:Vbra_13700"/>
<evidence type="ECO:0000256" key="1">
    <source>
        <dbReference type="SAM" id="MobiDB-lite"/>
    </source>
</evidence>
<proteinExistence type="predicted"/>
<dbReference type="Pfam" id="PF00501">
    <property type="entry name" value="AMP-binding"/>
    <property type="match status" value="1"/>
</dbReference>
<dbReference type="PANTHER" id="PTHR43813:SF1">
    <property type="entry name" value="ACYL-ACTIVATING ENZYME 16, CHLOROPLASTIC-RELATED"/>
    <property type="match status" value="1"/>
</dbReference>
<keyword evidence="5" id="KW-1185">Reference proteome</keyword>
<organism evidence="4 5">
    <name type="scientific">Vitrella brassicaformis (strain CCMP3155)</name>
    <dbReference type="NCBI Taxonomy" id="1169540"/>
    <lineage>
        <taxon>Eukaryota</taxon>
        <taxon>Sar</taxon>
        <taxon>Alveolata</taxon>
        <taxon>Colpodellida</taxon>
        <taxon>Vitrellaceae</taxon>
        <taxon>Vitrella</taxon>
    </lineage>
</organism>
<dbReference type="Pfam" id="PF23562">
    <property type="entry name" value="AMP-binding_C_3"/>
    <property type="match status" value="1"/>
</dbReference>